<feature type="region of interest" description="Disordered" evidence="1">
    <location>
        <begin position="1"/>
        <end position="65"/>
    </location>
</feature>
<organism evidence="2 3">
    <name type="scientific">Lepeophtheirus salmonis</name>
    <name type="common">Salmon louse</name>
    <name type="synonym">Caligus salmonis</name>
    <dbReference type="NCBI Taxonomy" id="72036"/>
    <lineage>
        <taxon>Eukaryota</taxon>
        <taxon>Metazoa</taxon>
        <taxon>Ecdysozoa</taxon>
        <taxon>Arthropoda</taxon>
        <taxon>Crustacea</taxon>
        <taxon>Multicrustacea</taxon>
        <taxon>Hexanauplia</taxon>
        <taxon>Copepoda</taxon>
        <taxon>Siphonostomatoida</taxon>
        <taxon>Caligidae</taxon>
        <taxon>Lepeophtheirus</taxon>
    </lineage>
</organism>
<evidence type="ECO:0000313" key="2">
    <source>
        <dbReference type="EMBL" id="CAF2896575.1"/>
    </source>
</evidence>
<dbReference type="GO" id="GO:0045503">
    <property type="term" value="F:dynein light chain binding"/>
    <property type="evidence" value="ECO:0007669"/>
    <property type="project" value="InterPro"/>
</dbReference>
<evidence type="ECO:0000313" key="3">
    <source>
        <dbReference type="Proteomes" id="UP000675881"/>
    </source>
</evidence>
<name>A0A7R8CU99_LEPSM</name>
<gene>
    <name evidence="2" type="ORF">LSAA_8034</name>
</gene>
<dbReference type="PANTHER" id="PTHR16022:SF0">
    <property type="entry name" value="CYTOPLASMIC DYNEIN 2 INTERMEDIATE CHAIN 1"/>
    <property type="match status" value="1"/>
</dbReference>
<dbReference type="SUPFAM" id="SSF50978">
    <property type="entry name" value="WD40 repeat-like"/>
    <property type="match status" value="1"/>
</dbReference>
<dbReference type="GO" id="GO:0042073">
    <property type="term" value="P:intraciliary transport"/>
    <property type="evidence" value="ECO:0007669"/>
    <property type="project" value="InterPro"/>
</dbReference>
<dbReference type="Proteomes" id="UP000675881">
    <property type="component" value="Chromosome 3"/>
</dbReference>
<feature type="compositionally biased region" description="Basic residues" evidence="1">
    <location>
        <begin position="1"/>
        <end position="11"/>
    </location>
</feature>
<protein>
    <submittedName>
        <fullName evidence="2">WDR60</fullName>
    </submittedName>
</protein>
<dbReference type="EMBL" id="HG994582">
    <property type="protein sequence ID" value="CAF2896575.1"/>
    <property type="molecule type" value="Genomic_DNA"/>
</dbReference>
<accession>A0A7R8CU99</accession>
<dbReference type="GO" id="GO:0045504">
    <property type="term" value="F:dynein heavy chain binding"/>
    <property type="evidence" value="ECO:0007669"/>
    <property type="project" value="InterPro"/>
</dbReference>
<feature type="region of interest" description="Disordered" evidence="1">
    <location>
        <begin position="196"/>
        <end position="215"/>
    </location>
</feature>
<proteinExistence type="predicted"/>
<feature type="compositionally biased region" description="Basic residues" evidence="1">
    <location>
        <begin position="38"/>
        <end position="48"/>
    </location>
</feature>
<dbReference type="OrthoDB" id="2162425at2759"/>
<dbReference type="PANTHER" id="PTHR16022">
    <property type="entry name" value="WD REPEAT DOMAIN 60"/>
    <property type="match status" value="1"/>
</dbReference>
<keyword evidence="3" id="KW-1185">Reference proteome</keyword>
<dbReference type="InterPro" id="IPR015943">
    <property type="entry name" value="WD40/YVTN_repeat-like_dom_sf"/>
</dbReference>
<dbReference type="GO" id="GO:0005868">
    <property type="term" value="C:cytoplasmic dynein complex"/>
    <property type="evidence" value="ECO:0007669"/>
    <property type="project" value="InterPro"/>
</dbReference>
<dbReference type="Gene3D" id="2.130.10.10">
    <property type="entry name" value="YVTN repeat-like/Quinoprotein amine dehydrogenase"/>
    <property type="match status" value="1"/>
</dbReference>
<feature type="compositionally biased region" description="Polar residues" evidence="1">
    <location>
        <begin position="177"/>
        <end position="187"/>
    </location>
</feature>
<reference evidence="2" key="1">
    <citation type="submission" date="2021-02" db="EMBL/GenBank/DDBJ databases">
        <authorList>
            <person name="Bekaert M."/>
        </authorList>
    </citation>
    <scope>NUCLEOTIDE SEQUENCE</scope>
    <source>
        <strain evidence="2">IoA-00</strain>
    </source>
</reference>
<dbReference type="InterPro" id="IPR036322">
    <property type="entry name" value="WD40_repeat_dom_sf"/>
</dbReference>
<feature type="region of interest" description="Disordered" evidence="1">
    <location>
        <begin position="160"/>
        <end position="187"/>
    </location>
</feature>
<dbReference type="InterPro" id="IPR042505">
    <property type="entry name" value="DYNC2I1"/>
</dbReference>
<sequence length="665" mass="75924">MNSRTRRPKKTSLKDDLPNHNRNKLQRTTPRITDHSKEKRKCMKKNSSKRKEPLPESRKKKIPSREIGFTRVVVASIITKDETEIAEEIVPDKDSLSGDIEYEDDFEDYEEDFESDDEDGDMGEEELVMIDKKMDSGNFDVTPRFLKEIAEVKNAIMEENCATKKPKHPVPEETPHTDLTQSPDRSQTLVFNFDAAKKNERKKSTSPPRPKKRGRELLSMIRLDTVTIDILNIPPISYEKFMTTFGKGRQAIVQTGEDIFDKGVQCDGIESLNKWTQFPPSTKFDADLPIQSIIKGVGGEGQKEDERETFLNSIDYTRLDTLITSGGKVILTLMQEKESQFFDKTSNHLNQSATDFSSNIISLPISNYPYLKHIISVKFALHQPYLLITCHYDLESKSSYLAIWDLNAPKDSPPQKLLTVRGLVTTFCIYNYKTSLIFAGLSNGIIVLWDLKEEIGLHSKRENELPSLRSPTYIDEKSHESSITEIITLLDESNSEPNSFQIVSIEEQSKLIIWTVLEENYNKEEFLGLAYWGSIRLVPSTTLNYNEKLLFLDVCSDKDGSKLFVATDSGQILHFYRRDAGFRRPTPSVFKSEIEGLSASCNKVIYSAFESYKLLYAGFDDGYVRVYNITNEKTNPGVASCNTRLSFAGAQAFLFPTKYIFYHRL</sequence>
<dbReference type="GO" id="GO:0005929">
    <property type="term" value="C:cilium"/>
    <property type="evidence" value="ECO:0007669"/>
    <property type="project" value="GOC"/>
</dbReference>
<evidence type="ECO:0000256" key="1">
    <source>
        <dbReference type="SAM" id="MobiDB-lite"/>
    </source>
</evidence>
<dbReference type="AlphaFoldDB" id="A0A7R8CU99"/>